<dbReference type="InterPro" id="IPR001841">
    <property type="entry name" value="Znf_RING"/>
</dbReference>
<dbReference type="OrthoDB" id="6270329at2759"/>
<feature type="domain" description="RING-type" evidence="6">
    <location>
        <begin position="299"/>
        <end position="338"/>
    </location>
</feature>
<feature type="coiled-coil region" evidence="5">
    <location>
        <begin position="269"/>
        <end position="303"/>
    </location>
</feature>
<dbReference type="SUPFAM" id="SSF57850">
    <property type="entry name" value="RING/U-box"/>
    <property type="match status" value="2"/>
</dbReference>
<gene>
    <name evidence="7" type="ORF">AURDEDRAFT_177838</name>
</gene>
<evidence type="ECO:0000256" key="1">
    <source>
        <dbReference type="ARBA" id="ARBA00022723"/>
    </source>
</evidence>
<dbReference type="GO" id="GO:0000209">
    <property type="term" value="P:protein polyubiquitination"/>
    <property type="evidence" value="ECO:0007669"/>
    <property type="project" value="TreeGrafter"/>
</dbReference>
<dbReference type="GO" id="GO:0006511">
    <property type="term" value="P:ubiquitin-dependent protein catabolic process"/>
    <property type="evidence" value="ECO:0007669"/>
    <property type="project" value="TreeGrafter"/>
</dbReference>
<evidence type="ECO:0000256" key="2">
    <source>
        <dbReference type="ARBA" id="ARBA00022771"/>
    </source>
</evidence>
<dbReference type="PANTHER" id="PTHR46016">
    <property type="entry name" value="ZINC FINGER, RING/FYVE/PHD-TYPE"/>
    <property type="match status" value="1"/>
</dbReference>
<dbReference type="Gene3D" id="3.30.40.10">
    <property type="entry name" value="Zinc/RING finger domain, C3HC4 (zinc finger)"/>
    <property type="match status" value="2"/>
</dbReference>
<keyword evidence="2 4" id="KW-0863">Zinc-finger</keyword>
<dbReference type="InterPro" id="IPR018957">
    <property type="entry name" value="Znf_C3HC4_RING-type"/>
</dbReference>
<dbReference type="InParanoid" id="J0CS42"/>
<feature type="domain" description="RING-type" evidence="6">
    <location>
        <begin position="140"/>
        <end position="179"/>
    </location>
</feature>
<evidence type="ECO:0000256" key="3">
    <source>
        <dbReference type="ARBA" id="ARBA00022833"/>
    </source>
</evidence>
<evidence type="ECO:0000313" key="7">
    <source>
        <dbReference type="EMBL" id="EJD33079.1"/>
    </source>
</evidence>
<dbReference type="Pfam" id="PF13923">
    <property type="entry name" value="zf-C3HC4_2"/>
    <property type="match status" value="1"/>
</dbReference>
<accession>J0CS42</accession>
<dbReference type="InterPro" id="IPR013083">
    <property type="entry name" value="Znf_RING/FYVE/PHD"/>
</dbReference>
<dbReference type="PANTHER" id="PTHR46016:SF1">
    <property type="entry name" value="RING-TYPE DOMAIN-CONTAINING PROTEIN"/>
    <property type="match status" value="1"/>
</dbReference>
<dbReference type="GO" id="GO:0008270">
    <property type="term" value="F:zinc ion binding"/>
    <property type="evidence" value="ECO:0007669"/>
    <property type="project" value="UniProtKB-KW"/>
</dbReference>
<reference evidence="8" key="1">
    <citation type="journal article" date="2012" name="Science">
        <title>The Paleozoic origin of enzymatic lignin decomposition reconstructed from 31 fungal genomes.</title>
        <authorList>
            <person name="Floudas D."/>
            <person name="Binder M."/>
            <person name="Riley R."/>
            <person name="Barry K."/>
            <person name="Blanchette R.A."/>
            <person name="Henrissat B."/>
            <person name="Martinez A.T."/>
            <person name="Otillar R."/>
            <person name="Spatafora J.W."/>
            <person name="Yadav J.S."/>
            <person name="Aerts A."/>
            <person name="Benoit I."/>
            <person name="Boyd A."/>
            <person name="Carlson A."/>
            <person name="Copeland A."/>
            <person name="Coutinho P.M."/>
            <person name="de Vries R.P."/>
            <person name="Ferreira P."/>
            <person name="Findley K."/>
            <person name="Foster B."/>
            <person name="Gaskell J."/>
            <person name="Glotzer D."/>
            <person name="Gorecki P."/>
            <person name="Heitman J."/>
            <person name="Hesse C."/>
            <person name="Hori C."/>
            <person name="Igarashi K."/>
            <person name="Jurgens J.A."/>
            <person name="Kallen N."/>
            <person name="Kersten P."/>
            <person name="Kohler A."/>
            <person name="Kuees U."/>
            <person name="Kumar T.K.A."/>
            <person name="Kuo A."/>
            <person name="LaButti K."/>
            <person name="Larrondo L.F."/>
            <person name="Lindquist E."/>
            <person name="Ling A."/>
            <person name="Lombard V."/>
            <person name="Lucas S."/>
            <person name="Lundell T."/>
            <person name="Martin R."/>
            <person name="McLaughlin D.J."/>
            <person name="Morgenstern I."/>
            <person name="Morin E."/>
            <person name="Murat C."/>
            <person name="Nagy L.G."/>
            <person name="Nolan M."/>
            <person name="Ohm R.A."/>
            <person name="Patyshakuliyeva A."/>
            <person name="Rokas A."/>
            <person name="Ruiz-Duenas F.J."/>
            <person name="Sabat G."/>
            <person name="Salamov A."/>
            <person name="Samejima M."/>
            <person name="Schmutz J."/>
            <person name="Slot J.C."/>
            <person name="St John F."/>
            <person name="Stenlid J."/>
            <person name="Sun H."/>
            <person name="Sun S."/>
            <person name="Syed K."/>
            <person name="Tsang A."/>
            <person name="Wiebenga A."/>
            <person name="Young D."/>
            <person name="Pisabarro A."/>
            <person name="Eastwood D.C."/>
            <person name="Martin F."/>
            <person name="Cullen D."/>
            <person name="Grigoriev I.V."/>
            <person name="Hibbett D.S."/>
        </authorList>
    </citation>
    <scope>NUCLEOTIDE SEQUENCE [LARGE SCALE GENOMIC DNA]</scope>
    <source>
        <strain evidence="8">TFB10046</strain>
    </source>
</reference>
<sequence>MAVKRALYSEISQGYDDRKDLEDERARTDSTHRVEVAERAQALEAGEGRTLEDAKRRVDARLAALRLQKPGVDDKELLRELLAEGVKNMALTEDVIKDAACQRDSVRKEIAEDTQATSRVLQERDELKARLVGAANAGRCRSCRLPMLKPFLLANCRHSFCEDCTVVLLSTTRTCPRCQKEMKGAPTQNYAVRDMMRAVMGMEDADMPQADVRRRHHADQLTLALNKRGPEWPSASDVEVLYAMERDLLVAKHDAAVLGTRLKDVLSKKEDVASALATATRERDALKNQVEQAEQALECSICLERAARPWAMADCGHTFCQRHMKWLLRKRDACPLCNKRIETPPVVNGAAKDASWEIAGKPGDECPGTDWAGVMVAFLSG</sequence>
<dbReference type="SMART" id="SM00184">
    <property type="entry name" value="RING"/>
    <property type="match status" value="2"/>
</dbReference>
<evidence type="ECO:0000256" key="4">
    <source>
        <dbReference type="PROSITE-ProRule" id="PRU00175"/>
    </source>
</evidence>
<evidence type="ECO:0000259" key="6">
    <source>
        <dbReference type="PROSITE" id="PS50089"/>
    </source>
</evidence>
<keyword evidence="8" id="KW-1185">Reference proteome</keyword>
<organism evidence="7 8">
    <name type="scientific">Auricularia subglabra (strain TFB-10046 / SS5)</name>
    <name type="common">White-rot fungus</name>
    <name type="synonym">Auricularia delicata (strain TFB10046)</name>
    <dbReference type="NCBI Taxonomy" id="717982"/>
    <lineage>
        <taxon>Eukaryota</taxon>
        <taxon>Fungi</taxon>
        <taxon>Dikarya</taxon>
        <taxon>Basidiomycota</taxon>
        <taxon>Agaricomycotina</taxon>
        <taxon>Agaricomycetes</taxon>
        <taxon>Auriculariales</taxon>
        <taxon>Auriculariaceae</taxon>
        <taxon>Auricularia</taxon>
    </lineage>
</organism>
<dbReference type="Proteomes" id="UP000006514">
    <property type="component" value="Unassembled WGS sequence"/>
</dbReference>
<dbReference type="Pfam" id="PF00097">
    <property type="entry name" value="zf-C3HC4"/>
    <property type="match status" value="1"/>
</dbReference>
<keyword evidence="5" id="KW-0175">Coiled coil</keyword>
<evidence type="ECO:0000313" key="8">
    <source>
        <dbReference type="Proteomes" id="UP000006514"/>
    </source>
</evidence>
<dbReference type="PROSITE" id="PS50089">
    <property type="entry name" value="ZF_RING_2"/>
    <property type="match status" value="2"/>
</dbReference>
<dbReference type="AlphaFoldDB" id="J0CS42"/>
<protein>
    <recommendedName>
        <fullName evidence="6">RING-type domain-containing protein</fullName>
    </recommendedName>
</protein>
<dbReference type="InterPro" id="IPR051438">
    <property type="entry name" value="RNF_E3_ubiq-protein_ligase"/>
</dbReference>
<keyword evidence="3" id="KW-0862">Zinc</keyword>
<evidence type="ECO:0000256" key="5">
    <source>
        <dbReference type="SAM" id="Coils"/>
    </source>
</evidence>
<dbReference type="KEGG" id="adl:AURDEDRAFT_177838"/>
<name>J0CS42_AURST</name>
<dbReference type="GO" id="GO:0061630">
    <property type="term" value="F:ubiquitin protein ligase activity"/>
    <property type="evidence" value="ECO:0007669"/>
    <property type="project" value="TreeGrafter"/>
</dbReference>
<proteinExistence type="predicted"/>
<dbReference type="EMBL" id="JH688451">
    <property type="protein sequence ID" value="EJD33079.1"/>
    <property type="molecule type" value="Genomic_DNA"/>
</dbReference>
<keyword evidence="1" id="KW-0479">Metal-binding</keyword>